<dbReference type="PROSITE" id="PS50983">
    <property type="entry name" value="FE_B12_PBP"/>
    <property type="match status" value="1"/>
</dbReference>
<keyword evidence="8" id="KW-1185">Reference proteome</keyword>
<dbReference type="Proteomes" id="UP000029481">
    <property type="component" value="Chromosome"/>
</dbReference>
<reference evidence="7 8" key="1">
    <citation type="submission" date="2014-09" db="EMBL/GenBank/DDBJ databases">
        <title>Cedecea neteri SSMD04 Genome Sequencing.</title>
        <authorList>
            <person name="Tan J.-Y."/>
        </authorList>
    </citation>
    <scope>NUCLEOTIDE SEQUENCE [LARGE SCALE GENOMIC DNA]</scope>
    <source>
        <strain evidence="7 8">SSMD04</strain>
    </source>
</reference>
<comment type="function">
    <text evidence="5">Part of the ABC transporter complex BtuCDF involved in vitamin B12 import. Binds vitamin B12 and delivers it to the periplasmic surface of BtuC.</text>
</comment>
<dbReference type="PANTHER" id="PTHR42860">
    <property type="entry name" value="VITAMIN B12-BINDING PROTEIN"/>
    <property type="match status" value="1"/>
</dbReference>
<gene>
    <name evidence="5" type="primary">btuF</name>
    <name evidence="7" type="ORF">JT31_08495</name>
</gene>
<dbReference type="NCBIfam" id="NF038402">
    <property type="entry name" value="TroA_like"/>
    <property type="match status" value="1"/>
</dbReference>
<feature type="site" description="Important for BtuC binding" evidence="5">
    <location>
        <position position="203"/>
    </location>
</feature>
<dbReference type="InterPro" id="IPR054828">
    <property type="entry name" value="Vit_B12_bind_prot"/>
</dbReference>
<evidence type="ECO:0000256" key="1">
    <source>
        <dbReference type="ARBA" id="ARBA00022448"/>
    </source>
</evidence>
<accession>A0A089RDM6</accession>
<feature type="site" description="Important for BtuC binding" evidence="5">
    <location>
        <position position="73"/>
    </location>
</feature>
<feature type="binding site" evidence="5">
    <location>
        <position position="51"/>
    </location>
    <ligand>
        <name>cyanocob(III)alamin</name>
        <dbReference type="ChEBI" id="CHEBI:17439"/>
    </ligand>
</feature>
<dbReference type="GO" id="GO:0015889">
    <property type="term" value="P:cobalamin transport"/>
    <property type="evidence" value="ECO:0007669"/>
    <property type="project" value="UniProtKB-UniRule"/>
</dbReference>
<dbReference type="GO" id="GO:0031419">
    <property type="term" value="F:cobalamin binding"/>
    <property type="evidence" value="ECO:0007669"/>
    <property type="project" value="InterPro"/>
</dbReference>
<dbReference type="HAMAP" id="MF_01000">
    <property type="entry name" value="BtuF"/>
    <property type="match status" value="1"/>
</dbReference>
<dbReference type="OrthoDB" id="6495095at2"/>
<comment type="subcellular location">
    <subcellularLocation>
        <location evidence="5">Periplasm</location>
    </subcellularLocation>
</comment>
<name>A0A089RDM6_9ENTR</name>
<feature type="disulfide bond" evidence="5">
    <location>
        <begin position="184"/>
        <end position="260"/>
    </location>
</feature>
<dbReference type="KEGG" id="cnt:JT31_08495"/>
<dbReference type="RefSeq" id="WP_038475456.1">
    <property type="nucleotide sequence ID" value="NZ_CP009451.1"/>
</dbReference>
<evidence type="ECO:0000256" key="4">
    <source>
        <dbReference type="ARBA" id="ARBA00023157"/>
    </source>
</evidence>
<proteinExistence type="inferred from homology"/>
<evidence type="ECO:0000313" key="7">
    <source>
        <dbReference type="EMBL" id="AIR04645.1"/>
    </source>
</evidence>
<feature type="domain" description="Fe/B12 periplasmic-binding" evidence="6">
    <location>
        <begin position="26"/>
        <end position="266"/>
    </location>
</feature>
<dbReference type="Gene3D" id="3.40.50.1980">
    <property type="entry name" value="Nitrogenase molybdenum iron protein domain"/>
    <property type="match status" value="2"/>
</dbReference>
<evidence type="ECO:0000256" key="2">
    <source>
        <dbReference type="ARBA" id="ARBA00022729"/>
    </source>
</evidence>
<dbReference type="AlphaFoldDB" id="A0A089RDM6"/>
<keyword evidence="2 5" id="KW-0732">Signal</keyword>
<dbReference type="InterPro" id="IPR051030">
    <property type="entry name" value="Vitamin_B12-ABC_binding"/>
</dbReference>
<dbReference type="InterPro" id="IPR023544">
    <property type="entry name" value="ABC_transptr_vit_B12-bd"/>
</dbReference>
<keyword evidence="3 5" id="KW-0574">Periplasm</keyword>
<evidence type="ECO:0000313" key="8">
    <source>
        <dbReference type="Proteomes" id="UP000029481"/>
    </source>
</evidence>
<dbReference type="SUPFAM" id="SSF53807">
    <property type="entry name" value="Helical backbone' metal receptor"/>
    <property type="match status" value="1"/>
</dbReference>
<comment type="caution">
    <text evidence="5">Lacks conserved residue(s) required for the propagation of feature annotation.</text>
</comment>
<evidence type="ECO:0000256" key="5">
    <source>
        <dbReference type="HAMAP-Rule" id="MF_01000"/>
    </source>
</evidence>
<sequence>MAKLILWRGAAALLLCLPALLLAAPRVISLSPANTELAFAAGITPIAVSAYSDYPPQAKQIEQLANWQGVNFERIVALKPDAVLAWRGGNPDRQVNQLVSLGIKVIWLDPKSVSDVEAALRQLAPLSPTPEKALKAAAELSRQFAELKARYGHTQSKKVFLQFSQQPLFTTSKESIQNEVVELCGGQNIFADSRVPWPQVSREQVLMRKPQAIIIAGDASNIPSVRQFWSNQLKVPVIAVNDDWFTRSGPRIILAAKQLCEELAKA</sequence>
<keyword evidence="4 5" id="KW-1015">Disulfide bond</keyword>
<evidence type="ECO:0000256" key="3">
    <source>
        <dbReference type="ARBA" id="ARBA00022764"/>
    </source>
</evidence>
<dbReference type="EMBL" id="CP009451">
    <property type="protein sequence ID" value="AIR04645.1"/>
    <property type="molecule type" value="Genomic_DNA"/>
</dbReference>
<dbReference type="InterPro" id="IPR002491">
    <property type="entry name" value="ABC_transptr_periplasmic_BD"/>
</dbReference>
<dbReference type="PANTHER" id="PTHR42860:SF1">
    <property type="entry name" value="VITAMIN B12-BINDING PROTEIN"/>
    <property type="match status" value="1"/>
</dbReference>
<organism evidence="7 8">
    <name type="scientific">Cedecea neteri</name>
    <dbReference type="NCBI Taxonomy" id="158822"/>
    <lineage>
        <taxon>Bacteria</taxon>
        <taxon>Pseudomonadati</taxon>
        <taxon>Pseudomonadota</taxon>
        <taxon>Gammaproteobacteria</taxon>
        <taxon>Enterobacterales</taxon>
        <taxon>Enterobacteriaceae</taxon>
        <taxon>Cedecea</taxon>
    </lineage>
</organism>
<comment type="subunit">
    <text evidence="5">The complex is composed of two ATP-binding proteins (BtuD), two transmembrane proteins (BtuC) and a solute-binding protein (BtuF).</text>
</comment>
<keyword evidence="1 5" id="KW-0813">Transport</keyword>
<evidence type="ECO:0000259" key="6">
    <source>
        <dbReference type="PROSITE" id="PS50983"/>
    </source>
</evidence>
<dbReference type="GO" id="GO:0042597">
    <property type="term" value="C:periplasmic space"/>
    <property type="evidence" value="ECO:0007669"/>
    <property type="project" value="UniProtKB-SubCell"/>
</dbReference>
<dbReference type="Pfam" id="PF01497">
    <property type="entry name" value="Peripla_BP_2"/>
    <property type="match status" value="1"/>
</dbReference>
<protein>
    <recommendedName>
        <fullName evidence="5">Vitamin B12-binding protein</fullName>
    </recommendedName>
</protein>
<comment type="similarity">
    <text evidence="5">Belongs to the BtuF family.</text>
</comment>
<dbReference type="CDD" id="cd01144">
    <property type="entry name" value="BtuF"/>
    <property type="match status" value="1"/>
</dbReference>
<dbReference type="NCBIfam" id="NF002894">
    <property type="entry name" value="PRK03379.1"/>
    <property type="match status" value="1"/>
</dbReference>